<reference evidence="2" key="1">
    <citation type="submission" date="2014-09" db="EMBL/GenBank/DDBJ databases">
        <title>Genome sequence of the luminous mushroom Mycena chlorophos for searching fungal bioluminescence genes.</title>
        <authorList>
            <person name="Tanaka Y."/>
            <person name="Kasuga D."/>
            <person name="Oba Y."/>
            <person name="Hase S."/>
            <person name="Sato K."/>
            <person name="Oba Y."/>
            <person name="Sakakibara Y."/>
        </authorList>
    </citation>
    <scope>NUCLEOTIDE SEQUENCE</scope>
</reference>
<evidence type="ECO:0000313" key="2">
    <source>
        <dbReference type="EMBL" id="GAT48893.1"/>
    </source>
</evidence>
<sequence>MENRNGGQLATPKPDPITNNSQRRMDATVDPQPRSGESHVVERARRSRSRAALYPTTIMMPRTTRGSVKVNEAVVNEIFAFDGQFAFSRSYPLDDAQQPHMVFEGVGPVDVPVGEQHAEGIIGAATLVALGVWELPAEEISFQDPSWDDWIQRRVGKLVLQEEGCDFKFSIPESSPSSCRVISTRVCYAGQTNSFKFFHLSNDTIFTVAAYPGVEQVLGSVANGYRVSLMNRSRLYRTSPSLSTDSTRFSVLGRRTGARRTPETISSLCFTTDTPLHNLNLSPPAPYAAATRASSPCYSAPQAWPAAQMGFARYLANVCALAQSTICPARPKRTTTAGIMMAPIPTQNSIQKTLRTTPKRSPPGEKQ</sequence>
<feature type="region of interest" description="Disordered" evidence="1">
    <location>
        <begin position="1"/>
        <end position="47"/>
    </location>
</feature>
<evidence type="ECO:0000256" key="1">
    <source>
        <dbReference type="SAM" id="MobiDB-lite"/>
    </source>
</evidence>
<accession>A0ABQ0LCP8</accession>
<organism evidence="2 3">
    <name type="scientific">Mycena chlorophos</name>
    <name type="common">Agaric fungus</name>
    <name type="synonym">Agaricus chlorophos</name>
    <dbReference type="NCBI Taxonomy" id="658473"/>
    <lineage>
        <taxon>Eukaryota</taxon>
        <taxon>Fungi</taxon>
        <taxon>Dikarya</taxon>
        <taxon>Basidiomycota</taxon>
        <taxon>Agaricomycotina</taxon>
        <taxon>Agaricomycetes</taxon>
        <taxon>Agaricomycetidae</taxon>
        <taxon>Agaricales</taxon>
        <taxon>Marasmiineae</taxon>
        <taxon>Mycenaceae</taxon>
        <taxon>Mycena</taxon>
    </lineage>
</organism>
<dbReference type="Proteomes" id="UP000815677">
    <property type="component" value="Unassembled WGS sequence"/>
</dbReference>
<feature type="region of interest" description="Disordered" evidence="1">
    <location>
        <begin position="347"/>
        <end position="367"/>
    </location>
</feature>
<name>A0ABQ0LCP8_MYCCL</name>
<feature type="compositionally biased region" description="Polar residues" evidence="1">
    <location>
        <begin position="347"/>
        <end position="356"/>
    </location>
</feature>
<dbReference type="EMBL" id="DF845005">
    <property type="protein sequence ID" value="GAT48893.1"/>
    <property type="molecule type" value="Genomic_DNA"/>
</dbReference>
<keyword evidence="3" id="KW-1185">Reference proteome</keyword>
<evidence type="ECO:0000313" key="3">
    <source>
        <dbReference type="Proteomes" id="UP000815677"/>
    </source>
</evidence>
<gene>
    <name evidence="2" type="ORF">MCHLO_06261</name>
</gene>
<protein>
    <submittedName>
        <fullName evidence="2">Uncharacterized protein</fullName>
    </submittedName>
</protein>
<proteinExistence type="predicted"/>